<sequence length="154" mass="18004">MLSFIFRFIANCRGEKRRGPLDVQEINQAEVTLIRIVQLQEFKKDIMSLKENNRVSAESLIKSLNPFLDIDGVLRVGGRLCNSDLNFECKFPVILPCNHKLTNLIVEYFHLKYFHLGPQALLYQVRQRFWPLRGRNVCRKNNGQIDRGISWKGQ</sequence>
<evidence type="ECO:0000313" key="1">
    <source>
        <dbReference type="EMBL" id="GFY26443.1"/>
    </source>
</evidence>
<comment type="caution">
    <text evidence="1">The sequence shown here is derived from an EMBL/GenBank/DDBJ whole genome shotgun (WGS) entry which is preliminary data.</text>
</comment>
<keyword evidence="2" id="KW-1185">Reference proteome</keyword>
<accession>A0A8X6W1L5</accession>
<reference evidence="1" key="1">
    <citation type="submission" date="2020-08" db="EMBL/GenBank/DDBJ databases">
        <title>Multicomponent nature underlies the extraordinary mechanical properties of spider dragline silk.</title>
        <authorList>
            <person name="Kono N."/>
            <person name="Nakamura H."/>
            <person name="Mori M."/>
            <person name="Yoshida Y."/>
            <person name="Ohtoshi R."/>
            <person name="Malay A.D."/>
            <person name="Moran D.A.P."/>
            <person name="Tomita M."/>
            <person name="Numata K."/>
            <person name="Arakawa K."/>
        </authorList>
    </citation>
    <scope>NUCLEOTIDE SEQUENCE</scope>
</reference>
<dbReference type="PANTHER" id="PTHR47331:SF5">
    <property type="entry name" value="RIBONUCLEASE H"/>
    <property type="match status" value="1"/>
</dbReference>
<gene>
    <name evidence="1" type="primary">AVEN_205075_1</name>
    <name evidence="1" type="ORF">TNCV_2877751</name>
</gene>
<dbReference type="AlphaFoldDB" id="A0A8X6W1L5"/>
<name>A0A8X6W1L5_TRICX</name>
<evidence type="ECO:0000313" key="2">
    <source>
        <dbReference type="Proteomes" id="UP000887159"/>
    </source>
</evidence>
<organism evidence="1 2">
    <name type="scientific">Trichonephila clavipes</name>
    <name type="common">Golden silk orbweaver</name>
    <name type="synonym">Nephila clavipes</name>
    <dbReference type="NCBI Taxonomy" id="2585209"/>
    <lineage>
        <taxon>Eukaryota</taxon>
        <taxon>Metazoa</taxon>
        <taxon>Ecdysozoa</taxon>
        <taxon>Arthropoda</taxon>
        <taxon>Chelicerata</taxon>
        <taxon>Arachnida</taxon>
        <taxon>Araneae</taxon>
        <taxon>Araneomorphae</taxon>
        <taxon>Entelegynae</taxon>
        <taxon>Araneoidea</taxon>
        <taxon>Nephilidae</taxon>
        <taxon>Trichonephila</taxon>
    </lineage>
</organism>
<dbReference type="EMBL" id="BMAU01021376">
    <property type="protein sequence ID" value="GFY26443.1"/>
    <property type="molecule type" value="Genomic_DNA"/>
</dbReference>
<dbReference type="Proteomes" id="UP000887159">
    <property type="component" value="Unassembled WGS sequence"/>
</dbReference>
<proteinExistence type="predicted"/>
<dbReference type="PANTHER" id="PTHR47331">
    <property type="entry name" value="PHD-TYPE DOMAIN-CONTAINING PROTEIN"/>
    <property type="match status" value="1"/>
</dbReference>
<protein>
    <submittedName>
        <fullName evidence="1">Integrase catalytic domain-containing protein</fullName>
    </submittedName>
</protein>